<feature type="region of interest" description="Disordered" evidence="1">
    <location>
        <begin position="119"/>
        <end position="151"/>
    </location>
</feature>
<name>A0A9P0A1W8_BEMTA</name>
<reference evidence="2" key="1">
    <citation type="submission" date="2021-12" db="EMBL/GenBank/DDBJ databases">
        <authorList>
            <person name="King R."/>
        </authorList>
    </citation>
    <scope>NUCLEOTIDE SEQUENCE</scope>
</reference>
<evidence type="ECO:0000313" key="3">
    <source>
        <dbReference type="Proteomes" id="UP001152759"/>
    </source>
</evidence>
<sequence>MSMYETLALTLDLDLSERKYDVLKNYVNRVHAGLMPTLYSLNNFKKQFYPKIMYASDTQVQVDAQDMLNKTINSLFLMLEEEILKNYCSSSEFVVVFKWGMDGSSGHSTYKLPFRDESNIDQETVQNTDQESDHETDSETDQETGQNTEKDPISQTDEFLFFIAFLPIFVKEKQSGSIVWRNPRPSSPHYCRPLKFMFCKENKDITLQEYKRFDDLFKNAIEKCDVNINNKFVNVESEFHFTMIDGKVCDIVSGTNSCSVCVICKAKPTAMNSLDVEKFIPNKENYKYGLSTLHCWIRFLECCLKIAFRLQVEEWKETEQYKALKKTKTKEDKREIQIIGKKLKADTKKRIQQEMKVSLGLNISKPKQGFGSSNDGNTARTFFQKHEITSNITGLDHQLLVNFHVILRLLNCKEDLNLEKFDELTKETLSLYMAKYQWYKLPQTVHKILIHGSEVMRNFDFPVAFLAEDALEATHKDIRSERDGRTRKRSRVESNIDLMNRLALKSDPHVTSFRCSALKKKKK</sequence>
<dbReference type="Proteomes" id="UP001152759">
    <property type="component" value="Chromosome 1"/>
</dbReference>
<protein>
    <submittedName>
        <fullName evidence="2">Uncharacterized protein</fullName>
    </submittedName>
</protein>
<evidence type="ECO:0000313" key="2">
    <source>
        <dbReference type="EMBL" id="CAH0382639.1"/>
    </source>
</evidence>
<dbReference type="AlphaFoldDB" id="A0A9P0A1W8"/>
<gene>
    <name evidence="2" type="ORF">BEMITA_LOCUS2157</name>
</gene>
<proteinExistence type="predicted"/>
<accession>A0A9P0A1W8</accession>
<keyword evidence="3" id="KW-1185">Reference proteome</keyword>
<evidence type="ECO:0000256" key="1">
    <source>
        <dbReference type="SAM" id="MobiDB-lite"/>
    </source>
</evidence>
<organism evidence="2 3">
    <name type="scientific">Bemisia tabaci</name>
    <name type="common">Sweetpotato whitefly</name>
    <name type="synonym">Aleurodes tabaci</name>
    <dbReference type="NCBI Taxonomy" id="7038"/>
    <lineage>
        <taxon>Eukaryota</taxon>
        <taxon>Metazoa</taxon>
        <taxon>Ecdysozoa</taxon>
        <taxon>Arthropoda</taxon>
        <taxon>Hexapoda</taxon>
        <taxon>Insecta</taxon>
        <taxon>Pterygota</taxon>
        <taxon>Neoptera</taxon>
        <taxon>Paraneoptera</taxon>
        <taxon>Hemiptera</taxon>
        <taxon>Sternorrhyncha</taxon>
        <taxon>Aleyrodoidea</taxon>
        <taxon>Aleyrodidae</taxon>
        <taxon>Aleyrodinae</taxon>
        <taxon>Bemisia</taxon>
    </lineage>
</organism>
<dbReference type="EMBL" id="OU963862">
    <property type="protein sequence ID" value="CAH0382639.1"/>
    <property type="molecule type" value="Genomic_DNA"/>
</dbReference>